<keyword evidence="5" id="KW-0830">Ubiquinone</keyword>
<keyword evidence="5" id="KW-1278">Translocase</keyword>
<feature type="transmembrane region" description="Helical" evidence="5">
    <location>
        <begin position="259"/>
        <end position="285"/>
    </location>
</feature>
<dbReference type="PANTHER" id="PTHR11432">
    <property type="entry name" value="NADH DEHYDROGENASE SUBUNIT 1"/>
    <property type="match status" value="1"/>
</dbReference>
<comment type="caution">
    <text evidence="7">The sequence shown here is derived from an EMBL/GenBank/DDBJ whole genome shotgun (WGS) entry which is preliminary data.</text>
</comment>
<feature type="transmembrane region" description="Helical" evidence="5">
    <location>
        <begin position="110"/>
        <end position="133"/>
    </location>
</feature>
<comment type="function">
    <text evidence="5">NDH-1 shuttles electrons from NADH, via FMN and iron-sulfur (Fe-S) centers, to quinones in the respiratory chain. The immediate electron acceptor for the enzyme in this species is believed to be ubiquinone. Couples the redox reaction to proton translocation (for every two electrons transferred, four hydrogen ions are translocated across the cytoplasmic membrane), and thus conserves the redox energy in a proton gradient. This subunit may bind ubiquinone.</text>
</comment>
<keyword evidence="4 5" id="KW-0472">Membrane</keyword>
<dbReference type="NCBIfam" id="NF004741">
    <property type="entry name" value="PRK06076.1-2"/>
    <property type="match status" value="1"/>
</dbReference>
<comment type="subunit">
    <text evidence="5">NDH-1 is composed of 14 different subunits. Subunits NuoA, H, J, K, L, M, N constitute the membrane sector of the complex.</text>
</comment>
<feature type="transmembrane region" description="Helical" evidence="5">
    <location>
        <begin position="182"/>
        <end position="201"/>
    </location>
</feature>
<keyword evidence="2 5" id="KW-0812">Transmembrane</keyword>
<comment type="subcellular location">
    <subcellularLocation>
        <location evidence="5 6">Cell membrane</location>
        <topology evidence="5 6">Multi-pass membrane protein</topology>
    </subcellularLocation>
    <subcellularLocation>
        <location evidence="1">Membrane</location>
        <topology evidence="1">Multi-pass membrane protein</topology>
    </subcellularLocation>
</comment>
<evidence type="ECO:0000256" key="1">
    <source>
        <dbReference type="ARBA" id="ARBA00004141"/>
    </source>
</evidence>
<keyword evidence="5" id="KW-0874">Quinone</keyword>
<keyword evidence="8" id="KW-1185">Reference proteome</keyword>
<comment type="caution">
    <text evidence="5">Lacks conserved residue(s) required for the propagation of feature annotation.</text>
</comment>
<evidence type="ECO:0000313" key="8">
    <source>
        <dbReference type="Proteomes" id="UP001519289"/>
    </source>
</evidence>
<feature type="transmembrane region" description="Helical" evidence="5">
    <location>
        <begin position="154"/>
        <end position="176"/>
    </location>
</feature>
<feature type="transmembrane region" description="Helical" evidence="5">
    <location>
        <begin position="6"/>
        <end position="29"/>
    </location>
</feature>
<evidence type="ECO:0000256" key="2">
    <source>
        <dbReference type="ARBA" id="ARBA00022692"/>
    </source>
</evidence>
<reference evidence="7 8" key="1">
    <citation type="submission" date="2021-03" db="EMBL/GenBank/DDBJ databases">
        <title>Genomic Encyclopedia of Type Strains, Phase IV (KMG-IV): sequencing the most valuable type-strain genomes for metagenomic binning, comparative biology and taxonomic classification.</title>
        <authorList>
            <person name="Goeker M."/>
        </authorList>
    </citation>
    <scope>NUCLEOTIDE SEQUENCE [LARGE SCALE GENOMIC DNA]</scope>
    <source>
        <strain evidence="7 8">DSM 27138</strain>
    </source>
</reference>
<keyword evidence="3 5" id="KW-1133">Transmembrane helix</keyword>
<protein>
    <recommendedName>
        <fullName evidence="5">NADH-quinone oxidoreductase subunit H</fullName>
        <ecNumber evidence="5">7.1.1.-</ecNumber>
    </recommendedName>
    <alternativeName>
        <fullName evidence="5">NADH dehydrogenase I subunit H</fullName>
    </alternativeName>
    <alternativeName>
        <fullName evidence="5">NDH-1 subunit H</fullName>
    </alternativeName>
</protein>
<dbReference type="Proteomes" id="UP001519289">
    <property type="component" value="Unassembled WGS sequence"/>
</dbReference>
<evidence type="ECO:0000256" key="4">
    <source>
        <dbReference type="ARBA" id="ARBA00023136"/>
    </source>
</evidence>
<dbReference type="EMBL" id="JAGGLG010000006">
    <property type="protein sequence ID" value="MBP2017583.1"/>
    <property type="molecule type" value="Genomic_DNA"/>
</dbReference>
<evidence type="ECO:0000313" key="7">
    <source>
        <dbReference type="EMBL" id="MBP2017583.1"/>
    </source>
</evidence>
<name>A0ABS4JPV8_9FIRM</name>
<keyword evidence="5" id="KW-1003">Cell membrane</keyword>
<evidence type="ECO:0000256" key="6">
    <source>
        <dbReference type="RuleBase" id="RU000471"/>
    </source>
</evidence>
<sequence length="324" mass="35952">MMTLLIMLVKALVLAVSVTLTVAVFLLFMRKFLGYFSYRLGPVKVGPWGVLQPIADVVKMLFKEDIVPEKADPLIYRLAPIIAFFTALGVWVVIPWAPRGEWSVMADPNAGVLVLLAVSSMSVYGVALGGWASQNKYGLLGSMRSTAQMISYELAMAMALLGVILLSGSVSMFDIVESQRNLINLVPQFLGFLVYFTASLAEAGWTPFDLPEGETELVGGYHTDYGGMRFGLFFLSELTHAVNSAVLTTTFFLGGYNPWFGLSFIPGFAWFLIKVCFMLFVLYWIKCTFPRFRYDRLMVFGWKVLLPVAALNLVGTAIYVALWA</sequence>
<accession>A0ABS4JPV8</accession>
<dbReference type="InterPro" id="IPR001694">
    <property type="entry name" value="NADH_UbQ_OxRdtase_su1/FPO"/>
</dbReference>
<gene>
    <name evidence="5" type="primary">nuoH</name>
    <name evidence="7" type="ORF">J2Z79_000968</name>
</gene>
<dbReference type="RefSeq" id="WP_209465728.1">
    <property type="nucleotide sequence ID" value="NZ_JAGGLG010000006.1"/>
</dbReference>
<organism evidence="7 8">
    <name type="scientific">Symbiobacterium terraclitae</name>
    <dbReference type="NCBI Taxonomy" id="557451"/>
    <lineage>
        <taxon>Bacteria</taxon>
        <taxon>Bacillati</taxon>
        <taxon>Bacillota</taxon>
        <taxon>Clostridia</taxon>
        <taxon>Eubacteriales</taxon>
        <taxon>Symbiobacteriaceae</taxon>
        <taxon>Symbiobacterium</taxon>
    </lineage>
</organism>
<keyword evidence="5 6" id="KW-0520">NAD</keyword>
<evidence type="ECO:0000256" key="3">
    <source>
        <dbReference type="ARBA" id="ARBA00022989"/>
    </source>
</evidence>
<feature type="transmembrane region" description="Helical" evidence="5">
    <location>
        <begin position="78"/>
        <end position="98"/>
    </location>
</feature>
<dbReference type="InterPro" id="IPR018086">
    <property type="entry name" value="NADH_UbQ_OxRdtase_su1_CS"/>
</dbReference>
<dbReference type="HAMAP" id="MF_01350">
    <property type="entry name" value="NDH1_NuoH"/>
    <property type="match status" value="1"/>
</dbReference>
<dbReference type="EC" id="7.1.1.-" evidence="5"/>
<dbReference type="PANTHER" id="PTHR11432:SF3">
    <property type="entry name" value="NADH-UBIQUINONE OXIDOREDUCTASE CHAIN 1"/>
    <property type="match status" value="1"/>
</dbReference>
<comment type="similarity">
    <text evidence="5 6">Belongs to the complex I subunit 1 family.</text>
</comment>
<dbReference type="Pfam" id="PF00146">
    <property type="entry name" value="NADHdh"/>
    <property type="match status" value="1"/>
</dbReference>
<feature type="transmembrane region" description="Helical" evidence="5">
    <location>
        <begin position="297"/>
        <end position="322"/>
    </location>
</feature>
<evidence type="ECO:0000256" key="5">
    <source>
        <dbReference type="HAMAP-Rule" id="MF_01350"/>
    </source>
</evidence>
<comment type="catalytic activity">
    <reaction evidence="5">
        <text>a quinone + NADH + 5 H(+)(in) = a quinol + NAD(+) + 4 H(+)(out)</text>
        <dbReference type="Rhea" id="RHEA:57888"/>
        <dbReference type="ChEBI" id="CHEBI:15378"/>
        <dbReference type="ChEBI" id="CHEBI:24646"/>
        <dbReference type="ChEBI" id="CHEBI:57540"/>
        <dbReference type="ChEBI" id="CHEBI:57945"/>
        <dbReference type="ChEBI" id="CHEBI:132124"/>
    </reaction>
</comment>
<proteinExistence type="inferred from homology"/>
<dbReference type="PROSITE" id="PS00668">
    <property type="entry name" value="COMPLEX1_ND1_2"/>
    <property type="match status" value="1"/>
</dbReference>